<dbReference type="InterPro" id="IPR006553">
    <property type="entry name" value="Leu-rich_rpt_Cys-con_subtyp"/>
</dbReference>
<dbReference type="Gene3D" id="3.80.10.10">
    <property type="entry name" value="Ribonuclease Inhibitor"/>
    <property type="match status" value="2"/>
</dbReference>
<dbReference type="GO" id="GO:0019005">
    <property type="term" value="C:SCF ubiquitin ligase complex"/>
    <property type="evidence" value="ECO:0007669"/>
    <property type="project" value="TreeGrafter"/>
</dbReference>
<evidence type="ECO:0000256" key="1">
    <source>
        <dbReference type="ARBA" id="ARBA00022786"/>
    </source>
</evidence>
<dbReference type="InterPro" id="IPR032675">
    <property type="entry name" value="LRR_dom_sf"/>
</dbReference>
<dbReference type="SMR" id="A0A482X6Z8"/>
<dbReference type="InterPro" id="IPR001810">
    <property type="entry name" value="F-box_dom"/>
</dbReference>
<dbReference type="STRING" id="195883.A0A482X6Z8"/>
<dbReference type="SUPFAM" id="SSF81383">
    <property type="entry name" value="F-box domain"/>
    <property type="match status" value="1"/>
</dbReference>
<gene>
    <name evidence="3" type="ORF">LSTR_LSTR000268</name>
</gene>
<dbReference type="GO" id="GO:0031146">
    <property type="term" value="P:SCF-dependent proteasomal ubiquitin-dependent protein catabolic process"/>
    <property type="evidence" value="ECO:0007669"/>
    <property type="project" value="TreeGrafter"/>
</dbReference>
<dbReference type="EMBL" id="QKKF02016774">
    <property type="protein sequence ID" value="RZF41554.1"/>
    <property type="molecule type" value="Genomic_DNA"/>
</dbReference>
<evidence type="ECO:0000313" key="3">
    <source>
        <dbReference type="EMBL" id="RZF41554.1"/>
    </source>
</evidence>
<name>A0A482X6Z8_LAOST</name>
<organism evidence="3 4">
    <name type="scientific">Laodelphax striatellus</name>
    <name type="common">Small brown planthopper</name>
    <name type="synonym">Delphax striatella</name>
    <dbReference type="NCBI Taxonomy" id="195883"/>
    <lineage>
        <taxon>Eukaryota</taxon>
        <taxon>Metazoa</taxon>
        <taxon>Ecdysozoa</taxon>
        <taxon>Arthropoda</taxon>
        <taxon>Hexapoda</taxon>
        <taxon>Insecta</taxon>
        <taxon>Pterygota</taxon>
        <taxon>Neoptera</taxon>
        <taxon>Paraneoptera</taxon>
        <taxon>Hemiptera</taxon>
        <taxon>Auchenorrhyncha</taxon>
        <taxon>Fulgoroidea</taxon>
        <taxon>Delphacidae</taxon>
        <taxon>Criomorphinae</taxon>
        <taxon>Laodelphax</taxon>
    </lineage>
</organism>
<protein>
    <recommendedName>
        <fullName evidence="2">F-box domain-containing protein</fullName>
    </recommendedName>
</protein>
<dbReference type="InParanoid" id="A0A482X6Z8"/>
<dbReference type="PROSITE" id="PS50181">
    <property type="entry name" value="FBOX"/>
    <property type="match status" value="1"/>
</dbReference>
<comment type="caution">
    <text evidence="3">The sequence shown here is derived from an EMBL/GenBank/DDBJ whole genome shotgun (WGS) entry which is preliminary data.</text>
</comment>
<feature type="domain" description="F-box" evidence="2">
    <location>
        <begin position="2"/>
        <end position="47"/>
    </location>
</feature>
<dbReference type="PANTHER" id="PTHR13318:SF247">
    <property type="entry name" value="GH16156P"/>
    <property type="match status" value="1"/>
</dbReference>
<dbReference type="SMART" id="SM00367">
    <property type="entry name" value="LRR_CC"/>
    <property type="match status" value="3"/>
</dbReference>
<dbReference type="InterPro" id="IPR036047">
    <property type="entry name" value="F-box-like_dom_sf"/>
</dbReference>
<evidence type="ECO:0000259" key="2">
    <source>
        <dbReference type="PROSITE" id="PS50181"/>
    </source>
</evidence>
<accession>A0A482X6Z8</accession>
<keyword evidence="1" id="KW-0833">Ubl conjugation pathway</keyword>
<dbReference type="PANTHER" id="PTHR13318">
    <property type="entry name" value="PARTNER OF PAIRED, ISOFORM B-RELATED"/>
    <property type="match status" value="1"/>
</dbReference>
<keyword evidence="4" id="KW-1185">Reference proteome</keyword>
<proteinExistence type="predicted"/>
<dbReference type="Proteomes" id="UP000291343">
    <property type="component" value="Unassembled WGS sequence"/>
</dbReference>
<dbReference type="AlphaFoldDB" id="A0A482X6Z8"/>
<reference evidence="3 4" key="1">
    <citation type="journal article" date="2017" name="Gigascience">
        <title>Genome sequence of the small brown planthopper, Laodelphax striatellus.</title>
        <authorList>
            <person name="Zhu J."/>
            <person name="Jiang F."/>
            <person name="Wang X."/>
            <person name="Yang P."/>
            <person name="Bao Y."/>
            <person name="Zhao W."/>
            <person name="Wang W."/>
            <person name="Lu H."/>
            <person name="Wang Q."/>
            <person name="Cui N."/>
            <person name="Li J."/>
            <person name="Chen X."/>
            <person name="Luo L."/>
            <person name="Yu J."/>
            <person name="Kang L."/>
            <person name="Cui F."/>
        </authorList>
    </citation>
    <scope>NUCLEOTIDE SEQUENCE [LARGE SCALE GENOMIC DNA]</scope>
    <source>
        <strain evidence="3">Lst14</strain>
    </source>
</reference>
<dbReference type="SUPFAM" id="SSF52047">
    <property type="entry name" value="RNI-like"/>
    <property type="match status" value="1"/>
</dbReference>
<dbReference type="OrthoDB" id="27842at2759"/>
<evidence type="ECO:0000313" key="4">
    <source>
        <dbReference type="Proteomes" id="UP000291343"/>
    </source>
</evidence>
<sequence>MMSGIEQLPVEVVAEVLGWLSAEDLESASGVSLLWCDIVNDLLLRHKGAAVLRPGTMRTLAHLPSPLNRLSIFGFGSFEDVLPVCSDVKELQLGNDEPPDRPFDPGQLTALLKSSRELTRLVFKHIEIDEDVMRTVLHEAAETLKSITIYSSEAASEQTRQVFAPCFVEFNHIRKYHNSSTVEMLATYTTSDLVAHQIKVPSYVTKLKVKSRALAASAFSFLKRCPKLQELELTEAFELDDQAIEDVVKLRNLRSLQVEGAGKVTAAGWSRIFSCRHLSRLSLSRCSGLTDYAFQQAVAARSRLQLDLEGCKGVTATGLASLFSLTKDLDLSFEYSDDLAEGVTNGLKTDSNPPPKKFSISLQRVNDVADLHPLKVDLFNKSVSQLCRERLVDFRFQESFIGFRLAFFCS</sequence>
<dbReference type="Pfam" id="PF12937">
    <property type="entry name" value="F-box-like"/>
    <property type="match status" value="1"/>
</dbReference>